<dbReference type="AlphaFoldDB" id="A0A5C4SXM8"/>
<keyword evidence="1" id="KW-1133">Transmembrane helix</keyword>
<evidence type="ECO:0000313" key="3">
    <source>
        <dbReference type="Proteomes" id="UP000307943"/>
    </source>
</evidence>
<organism evidence="2 3">
    <name type="scientific">Paenibacillus hemerocallicola</name>
    <dbReference type="NCBI Taxonomy" id="1172614"/>
    <lineage>
        <taxon>Bacteria</taxon>
        <taxon>Bacillati</taxon>
        <taxon>Bacillota</taxon>
        <taxon>Bacilli</taxon>
        <taxon>Bacillales</taxon>
        <taxon>Paenibacillaceae</taxon>
        <taxon>Paenibacillus</taxon>
    </lineage>
</organism>
<feature type="transmembrane region" description="Helical" evidence="1">
    <location>
        <begin position="212"/>
        <end position="230"/>
    </location>
</feature>
<comment type="caution">
    <text evidence="2">The sequence shown here is derived from an EMBL/GenBank/DDBJ whole genome shotgun (WGS) entry which is preliminary data.</text>
</comment>
<accession>A0A5C4SXM8</accession>
<dbReference type="OrthoDB" id="3196492at2"/>
<evidence type="ECO:0000313" key="2">
    <source>
        <dbReference type="EMBL" id="TNJ60868.1"/>
    </source>
</evidence>
<feature type="transmembrane region" description="Helical" evidence="1">
    <location>
        <begin position="112"/>
        <end position="133"/>
    </location>
</feature>
<proteinExistence type="predicted"/>
<dbReference type="InterPro" id="IPR020042">
    <property type="entry name" value="DUF4311"/>
</dbReference>
<feature type="transmembrane region" description="Helical" evidence="1">
    <location>
        <begin position="177"/>
        <end position="200"/>
    </location>
</feature>
<keyword evidence="1" id="KW-0472">Membrane</keyword>
<sequence>MEFVLFMLKSMAVGALAGFGVGAGIARMFHVPDVQGMGAFRVMGELGACENDPRAHAKYGTQYLWSSLLTALGTGVLTQDVTSRIVPNWAAAILFKRRSAPEEALYHPRRMALLGALLGMAVVALLNGAFWMMPESTKAAAAAVLIPAAKWFVHPVMPAIFWLAAMDAGKRTGIWGTALGGISHFVLGNAVPGIMLGIFIGKRVEDIGWNRATIAWVAFILAALAAVGFARETDLQLLRDMDASAPSWLIGVHDFFGTGGGGR</sequence>
<keyword evidence="1" id="KW-0812">Transmembrane</keyword>
<name>A0A5C4SXM8_9BACL</name>
<dbReference type="EMBL" id="VDCQ01000079">
    <property type="protein sequence ID" value="TNJ60868.1"/>
    <property type="molecule type" value="Genomic_DNA"/>
</dbReference>
<dbReference type="Proteomes" id="UP000307943">
    <property type="component" value="Unassembled WGS sequence"/>
</dbReference>
<dbReference type="RefSeq" id="WP_139606938.1">
    <property type="nucleotide sequence ID" value="NZ_VDCQ01000079.1"/>
</dbReference>
<keyword evidence="3" id="KW-1185">Reference proteome</keyword>
<evidence type="ECO:0000256" key="1">
    <source>
        <dbReference type="SAM" id="Phobius"/>
    </source>
</evidence>
<protein>
    <submittedName>
        <fullName evidence="2">DUF4311 domain-containing protein</fullName>
    </submittedName>
</protein>
<dbReference type="Pfam" id="PF14188">
    <property type="entry name" value="DUF4311"/>
    <property type="match status" value="1"/>
</dbReference>
<reference evidence="2 3" key="1">
    <citation type="submission" date="2019-05" db="EMBL/GenBank/DDBJ databases">
        <title>We sequenced the genome of Paenibacillus hemerocallicola KCTC 33185 for further insight into its adaptation and study the phylogeny of Paenibacillus.</title>
        <authorList>
            <person name="Narsing Rao M.P."/>
        </authorList>
    </citation>
    <scope>NUCLEOTIDE SEQUENCE [LARGE SCALE GENOMIC DNA]</scope>
    <source>
        <strain evidence="2 3">KCTC 33185</strain>
    </source>
</reference>
<feature type="transmembrane region" description="Helical" evidence="1">
    <location>
        <begin position="139"/>
        <end position="165"/>
    </location>
</feature>
<gene>
    <name evidence="2" type="ORF">FE784_35280</name>
</gene>
<feature type="transmembrane region" description="Helical" evidence="1">
    <location>
        <begin position="6"/>
        <end position="26"/>
    </location>
</feature>